<evidence type="ECO:0000256" key="1">
    <source>
        <dbReference type="ARBA" id="ARBA00004651"/>
    </source>
</evidence>
<gene>
    <name evidence="8" type="ORF">IV02_30510</name>
</gene>
<comment type="subcellular location">
    <subcellularLocation>
        <location evidence="1">Cell membrane</location>
        <topology evidence="1">Multi-pass membrane protein</topology>
    </subcellularLocation>
</comment>
<name>A0A085ULT7_PSESX</name>
<evidence type="ECO:0000256" key="4">
    <source>
        <dbReference type="ARBA" id="ARBA00022989"/>
    </source>
</evidence>
<evidence type="ECO:0000256" key="5">
    <source>
        <dbReference type="ARBA" id="ARBA00023136"/>
    </source>
</evidence>
<evidence type="ECO:0000256" key="6">
    <source>
        <dbReference type="SAM" id="MobiDB-lite"/>
    </source>
</evidence>
<keyword evidence="2" id="KW-1003">Cell membrane</keyword>
<feature type="transmembrane region" description="Helical" evidence="7">
    <location>
        <begin position="363"/>
        <end position="384"/>
    </location>
</feature>
<feature type="transmembrane region" description="Helical" evidence="7">
    <location>
        <begin position="418"/>
        <end position="439"/>
    </location>
</feature>
<organism evidence="8 9">
    <name type="scientific">Pseudomonas syringae</name>
    <dbReference type="NCBI Taxonomy" id="317"/>
    <lineage>
        <taxon>Bacteria</taxon>
        <taxon>Pseudomonadati</taxon>
        <taxon>Pseudomonadota</taxon>
        <taxon>Gammaproteobacteria</taxon>
        <taxon>Pseudomonadales</taxon>
        <taxon>Pseudomonadaceae</taxon>
        <taxon>Pseudomonas</taxon>
    </lineage>
</organism>
<keyword evidence="5 7" id="KW-0472">Membrane</keyword>
<feature type="transmembrane region" description="Helical" evidence="7">
    <location>
        <begin position="266"/>
        <end position="287"/>
    </location>
</feature>
<feature type="region of interest" description="Disordered" evidence="6">
    <location>
        <begin position="448"/>
        <end position="467"/>
    </location>
</feature>
<dbReference type="GO" id="GO:0005886">
    <property type="term" value="C:plasma membrane"/>
    <property type="evidence" value="ECO:0007669"/>
    <property type="project" value="UniProtKB-SubCell"/>
</dbReference>
<dbReference type="AlphaFoldDB" id="A0A085ULT7"/>
<keyword evidence="3 7" id="KW-0812">Transmembrane</keyword>
<evidence type="ECO:0000256" key="7">
    <source>
        <dbReference type="SAM" id="Phobius"/>
    </source>
</evidence>
<sequence>MADQESGAAVLPGRDSGWRGRWRQAARARLLRNIATAVSGSAGAQAINLALIPVIMRIYGPEAFGVVGTFQSLTIILIPACALTYPMAIVLPKSDTDARGLIRLSLWVALSIASLSALLLYVQGPAMASALGIDILTPYLMLLPIVMFSAAVLEITQQWLYRTQRFSLTARGATLHALVYNATRSLAGLVQASAPVLVVTSALYYLIHSALLLLGVTFKPAATNLATAHPSTSASLTKLAGQYRDFPLFRAPQVLINALSVHMPTLVLAASFGAVSAGFFALCLQVLSMPSNFIGKAVGSVYYPRITQAIHADEAVTGLLVRGVAGMALVGIVPFATLALAGPWLFGLVFGAQWAAAGEYARWLALAEFAGFIAGPCAVAIPALTLQKRFLVFEIVSTTLRVIAVFVGALVFKNALGVVMAFAAANTAINLSLIVVVLFEARRWRRNQDPSLRDPSSAQESSEHGHG</sequence>
<feature type="transmembrane region" description="Helical" evidence="7">
    <location>
        <begin position="186"/>
        <end position="207"/>
    </location>
</feature>
<evidence type="ECO:0000313" key="9">
    <source>
        <dbReference type="Proteomes" id="UP000028643"/>
    </source>
</evidence>
<dbReference type="InterPro" id="IPR050833">
    <property type="entry name" value="Poly_Biosynth_Transport"/>
</dbReference>
<feature type="transmembrane region" description="Helical" evidence="7">
    <location>
        <begin position="30"/>
        <end position="52"/>
    </location>
</feature>
<feature type="transmembrane region" description="Helical" evidence="7">
    <location>
        <begin position="328"/>
        <end position="351"/>
    </location>
</feature>
<feature type="transmembrane region" description="Helical" evidence="7">
    <location>
        <begin position="104"/>
        <end position="123"/>
    </location>
</feature>
<dbReference type="PANTHER" id="PTHR30250">
    <property type="entry name" value="PST FAMILY PREDICTED COLANIC ACID TRANSPORTER"/>
    <property type="match status" value="1"/>
</dbReference>
<protein>
    <submittedName>
        <fullName evidence="8">Polysaccharide biosynthesis protein</fullName>
    </submittedName>
</protein>
<dbReference type="PANTHER" id="PTHR30250:SF28">
    <property type="entry name" value="POLYSACCHARIDE BIOSYNTHESIS PROTEIN"/>
    <property type="match status" value="1"/>
</dbReference>
<reference evidence="8 9" key="1">
    <citation type="submission" date="2014-07" db="EMBL/GenBank/DDBJ databases">
        <title>Draft Genome Sequences of Environmental Pseudomonas syringae strains.</title>
        <authorList>
            <person name="Baltrus D.A."/>
            <person name="Berge O."/>
            <person name="Morris C."/>
        </authorList>
    </citation>
    <scope>NUCLEOTIDE SEQUENCE [LARGE SCALE GENOMIC DNA]</scope>
    <source>
        <strain evidence="8 9">CEB003</strain>
    </source>
</reference>
<proteinExistence type="predicted"/>
<dbReference type="PATRIC" id="fig|317.174.peg.6220"/>
<evidence type="ECO:0000313" key="8">
    <source>
        <dbReference type="EMBL" id="KFE44150.1"/>
    </source>
</evidence>
<keyword evidence="4 7" id="KW-1133">Transmembrane helix</keyword>
<dbReference type="EMBL" id="JPQT01000174">
    <property type="protein sequence ID" value="KFE44150.1"/>
    <property type="molecule type" value="Genomic_DNA"/>
</dbReference>
<dbReference type="Proteomes" id="UP000028643">
    <property type="component" value="Unassembled WGS sequence"/>
</dbReference>
<evidence type="ECO:0000256" key="3">
    <source>
        <dbReference type="ARBA" id="ARBA00022692"/>
    </source>
</evidence>
<accession>A0A085ULT7</accession>
<comment type="caution">
    <text evidence="8">The sequence shown here is derived from an EMBL/GenBank/DDBJ whole genome shotgun (WGS) entry which is preliminary data.</text>
</comment>
<dbReference type="Pfam" id="PF13440">
    <property type="entry name" value="Polysacc_synt_3"/>
    <property type="match status" value="1"/>
</dbReference>
<evidence type="ECO:0000256" key="2">
    <source>
        <dbReference type="ARBA" id="ARBA00022475"/>
    </source>
</evidence>
<feature type="transmembrane region" description="Helical" evidence="7">
    <location>
        <begin position="135"/>
        <end position="155"/>
    </location>
</feature>
<dbReference type="RefSeq" id="WP_047579768.1">
    <property type="nucleotide sequence ID" value="NZ_JPQT01000174.1"/>
</dbReference>
<feature type="transmembrane region" description="Helical" evidence="7">
    <location>
        <begin position="72"/>
        <end position="92"/>
    </location>
</feature>
<feature type="transmembrane region" description="Helical" evidence="7">
    <location>
        <begin position="391"/>
        <end position="412"/>
    </location>
</feature>